<evidence type="ECO:0000313" key="3">
    <source>
        <dbReference type="EMBL" id="OWK45449.1"/>
    </source>
</evidence>
<accession>A0A225E7G2</accession>
<feature type="chain" id="PRO_5012533472" evidence="2">
    <location>
        <begin position="24"/>
        <end position="504"/>
    </location>
</feature>
<evidence type="ECO:0000313" key="4">
    <source>
        <dbReference type="Proteomes" id="UP000214646"/>
    </source>
</evidence>
<sequence length="504" mass="56045">MTPVVAALAAVVGFGGAISSAPAPEPTRQVRGVLEEVDFIHRTGRFRDASTGSVRDFILLPSAAVYVWNAEADLRDLTPGTACEFTLQRDPDGRFTRVVTLRDRFTVDARHGDTHWDTHWLVGPTVRKRAAEEQRRAYTAFVKARGLAGRVERTSGRTLTVALFGDPDTFASIWSKEFVPDRDVHVAVANEELRTWNPPVDNERARMNAVEVRPAVEPGFSGVRLTVTVNFMLEGFRKGRVVRVFGPGWRVQDQPFGEQLFHYGARHFPPDLAENPAKEYPDQYPFRTDYSNAHLPWYRIKAGVTPPPDSEHRIYGELLSVGADHRSGRFRLEDSRDEVEFALIPGGTVRALNAEADLGDIPVGTRCRFHLYQDDTGAFRRASFVTDEVSDLVKTGAVWRIESLNLAAGHLIAPRQPPGVKNDQGDPEQPPDVGRALLRVDANTRVWKGDKPVKLTNLAVGDLLLVNRTGERAGQPSRCADVWVGAETHKQFTDPQRRKAAAPK</sequence>
<evidence type="ECO:0000256" key="1">
    <source>
        <dbReference type="SAM" id="MobiDB-lite"/>
    </source>
</evidence>
<keyword evidence="4" id="KW-1185">Reference proteome</keyword>
<gene>
    <name evidence="3" type="ORF">FRUB_01780</name>
</gene>
<name>A0A225E7G2_9BACT</name>
<feature type="signal peptide" evidence="2">
    <location>
        <begin position="1"/>
        <end position="23"/>
    </location>
</feature>
<protein>
    <submittedName>
        <fullName evidence="3">Uncharacterized protein</fullName>
    </submittedName>
</protein>
<dbReference type="AlphaFoldDB" id="A0A225E7G2"/>
<comment type="caution">
    <text evidence="3">The sequence shown here is derived from an EMBL/GenBank/DDBJ whole genome shotgun (WGS) entry which is preliminary data.</text>
</comment>
<dbReference type="RefSeq" id="WP_088253179.1">
    <property type="nucleotide sequence ID" value="NZ_NIDE01000002.1"/>
</dbReference>
<feature type="region of interest" description="Disordered" evidence="1">
    <location>
        <begin position="414"/>
        <end position="433"/>
    </location>
</feature>
<organism evidence="3 4">
    <name type="scientific">Fimbriiglobus ruber</name>
    <dbReference type="NCBI Taxonomy" id="1908690"/>
    <lineage>
        <taxon>Bacteria</taxon>
        <taxon>Pseudomonadati</taxon>
        <taxon>Planctomycetota</taxon>
        <taxon>Planctomycetia</taxon>
        <taxon>Gemmatales</taxon>
        <taxon>Gemmataceae</taxon>
        <taxon>Fimbriiglobus</taxon>
    </lineage>
</organism>
<dbReference type="EMBL" id="NIDE01000002">
    <property type="protein sequence ID" value="OWK45449.1"/>
    <property type="molecule type" value="Genomic_DNA"/>
</dbReference>
<dbReference type="Proteomes" id="UP000214646">
    <property type="component" value="Unassembled WGS sequence"/>
</dbReference>
<keyword evidence="2" id="KW-0732">Signal</keyword>
<proteinExistence type="predicted"/>
<reference evidence="4" key="1">
    <citation type="submission" date="2017-06" db="EMBL/GenBank/DDBJ databases">
        <title>Genome analysis of Fimbriiglobus ruber SP5, the first member of the order Planctomycetales with confirmed chitinolytic capability.</title>
        <authorList>
            <person name="Ravin N.V."/>
            <person name="Rakitin A.L."/>
            <person name="Ivanova A.A."/>
            <person name="Beletsky A.V."/>
            <person name="Kulichevskaya I.S."/>
            <person name="Mardanov A.V."/>
            <person name="Dedysh S.N."/>
        </authorList>
    </citation>
    <scope>NUCLEOTIDE SEQUENCE [LARGE SCALE GENOMIC DNA]</scope>
    <source>
        <strain evidence="4">SP5</strain>
    </source>
</reference>
<evidence type="ECO:0000256" key="2">
    <source>
        <dbReference type="SAM" id="SignalP"/>
    </source>
</evidence>
<dbReference type="OrthoDB" id="247927at2"/>